<protein>
    <recommendedName>
        <fullName evidence="2">DUF58 domain-containing protein</fullName>
    </recommendedName>
</protein>
<dbReference type="EMBL" id="VSSQ01030637">
    <property type="protein sequence ID" value="MPM81237.1"/>
    <property type="molecule type" value="Genomic_DNA"/>
</dbReference>
<reference evidence="1" key="1">
    <citation type="submission" date="2019-08" db="EMBL/GenBank/DDBJ databases">
        <authorList>
            <person name="Kucharzyk K."/>
            <person name="Murdoch R.W."/>
            <person name="Higgins S."/>
            <person name="Loffler F."/>
        </authorList>
    </citation>
    <scope>NUCLEOTIDE SEQUENCE</scope>
</reference>
<evidence type="ECO:0008006" key="2">
    <source>
        <dbReference type="Google" id="ProtNLM"/>
    </source>
</evidence>
<gene>
    <name evidence="1" type="ORF">SDC9_128289</name>
</gene>
<dbReference type="PANTHER" id="PTHR33608">
    <property type="entry name" value="BLL2464 PROTEIN"/>
    <property type="match status" value="1"/>
</dbReference>
<dbReference type="PANTHER" id="PTHR33608:SF3">
    <property type="entry name" value="SLR2013 PROTEIN"/>
    <property type="match status" value="1"/>
</dbReference>
<evidence type="ECO:0000313" key="1">
    <source>
        <dbReference type="EMBL" id="MPM81237.1"/>
    </source>
</evidence>
<dbReference type="AlphaFoldDB" id="A0A645CWE3"/>
<sequence>MLTFSKKVDNLLPAERRSGQMEKFMEKLYNIKTDFSESDFSRLYVDIKQTIKQRSVILLYTNFETIDGLRRQLLFLKNIAKNHFLIVIFFDNTELNKIISVSSKNIQEVYDKVIAEKFAFEKRLIVSELEKYGIQTILTQPEDLTINSINKYIELKAKGMI</sequence>
<proteinExistence type="predicted"/>
<name>A0A645CWE3_9ZZZZ</name>
<organism evidence="1">
    <name type="scientific">bioreactor metagenome</name>
    <dbReference type="NCBI Taxonomy" id="1076179"/>
    <lineage>
        <taxon>unclassified sequences</taxon>
        <taxon>metagenomes</taxon>
        <taxon>ecological metagenomes</taxon>
    </lineage>
</organism>
<accession>A0A645CWE3</accession>
<comment type="caution">
    <text evidence="1">The sequence shown here is derived from an EMBL/GenBank/DDBJ whole genome shotgun (WGS) entry which is preliminary data.</text>
</comment>